<dbReference type="EMBL" id="CP042997">
    <property type="protein sequence ID" value="QEH38422.1"/>
    <property type="molecule type" value="Genomic_DNA"/>
</dbReference>
<dbReference type="GO" id="GO:0016740">
    <property type="term" value="F:transferase activity"/>
    <property type="evidence" value="ECO:0007669"/>
    <property type="project" value="UniProtKB-KW"/>
</dbReference>
<sequence length="449" mass="48353" precursor="true">MMLTTVILLAIPAYAAPAEALAPGTEGDETPLVVLSVLDEETGRPVERFLVLPGVPYSDRGERPVANWQPHLVRESTGGRYTWPEERSYETFQLRVEADGYRPSATNWLRRADGFKEVTLRLRRDHGTRGVVLSPDGSPAAGATIGVALTNRTLRLKGRAIDGAGAPPAEKPADRWQQPFTTRANAAGKFRLTTETDPAAVLVVVHESGYLEGPFAERLGTGDRPTSFAELRLRPWGRIQGRLLWGDRPGAGEPIELIVSREWRYPDLVGTFASARSGADGRFEFKDVPPGRVQIARLAPTADGKGLTSYQFPLMHLDVPPGEGPEVVLGGRGRVVAGRLTGLDSYEGVTLRAHPTAPHVGLRGDDEQWSGWMSLRNSPAGATVFRDAIAVAADGTFRIEGLVPGSYQVMTNGGAGRPVGGKRITVEPAAGGRDAPGDLVEIRVTRGER</sequence>
<keyword evidence="5" id="KW-1185">Reference proteome</keyword>
<dbReference type="PROSITE" id="PS50926">
    <property type="entry name" value="TRAM"/>
    <property type="match status" value="1"/>
</dbReference>
<dbReference type="Proteomes" id="UP000324233">
    <property type="component" value="Chromosome"/>
</dbReference>
<dbReference type="InterPro" id="IPR002792">
    <property type="entry name" value="TRAM_dom"/>
</dbReference>
<keyword evidence="1" id="KW-0808">Transferase</keyword>
<protein>
    <recommendedName>
        <fullName evidence="3">TRAM domain-containing protein</fullName>
    </recommendedName>
</protein>
<proteinExistence type="predicted"/>
<dbReference type="OrthoDB" id="279966at2"/>
<dbReference type="AlphaFoldDB" id="A0A5B9WCX0"/>
<feature type="signal peptide" evidence="2">
    <location>
        <begin position="1"/>
        <end position="15"/>
    </location>
</feature>
<reference evidence="4 5" key="1">
    <citation type="submission" date="2019-08" db="EMBL/GenBank/DDBJ databases">
        <title>Deep-cultivation of Planctomycetes and their phenomic and genomic characterization uncovers novel biology.</title>
        <authorList>
            <person name="Wiegand S."/>
            <person name="Jogler M."/>
            <person name="Boedeker C."/>
            <person name="Pinto D."/>
            <person name="Vollmers J."/>
            <person name="Rivas-Marin E."/>
            <person name="Kohn T."/>
            <person name="Peeters S.H."/>
            <person name="Heuer A."/>
            <person name="Rast P."/>
            <person name="Oberbeckmann S."/>
            <person name="Bunk B."/>
            <person name="Jeske O."/>
            <person name="Meyerdierks A."/>
            <person name="Storesund J.E."/>
            <person name="Kallscheuer N."/>
            <person name="Luecker S."/>
            <person name="Lage O.M."/>
            <person name="Pohl T."/>
            <person name="Merkel B.J."/>
            <person name="Hornburger P."/>
            <person name="Mueller R.-W."/>
            <person name="Bruemmer F."/>
            <person name="Labrenz M."/>
            <person name="Spormann A.M."/>
            <person name="Op den Camp H."/>
            <person name="Overmann J."/>
            <person name="Amann R."/>
            <person name="Jetten M.S.M."/>
            <person name="Mascher T."/>
            <person name="Medema M.H."/>
            <person name="Devos D.P."/>
            <person name="Kaster A.-K."/>
            <person name="Ovreas L."/>
            <person name="Rohde M."/>
            <person name="Galperin M.Y."/>
            <person name="Jogler C."/>
        </authorList>
    </citation>
    <scope>NUCLEOTIDE SEQUENCE [LARGE SCALE GENOMIC DNA]</scope>
    <source>
        <strain evidence="4 5">OJF2</strain>
    </source>
</reference>
<keyword evidence="2" id="KW-0732">Signal</keyword>
<feature type="chain" id="PRO_5023030871" description="TRAM domain-containing protein" evidence="2">
    <location>
        <begin position="16"/>
        <end position="449"/>
    </location>
</feature>
<evidence type="ECO:0000256" key="2">
    <source>
        <dbReference type="SAM" id="SignalP"/>
    </source>
</evidence>
<name>A0A5B9WCX0_9BACT</name>
<gene>
    <name evidence="4" type="ORF">OJF2_70230</name>
</gene>
<evidence type="ECO:0000313" key="4">
    <source>
        <dbReference type="EMBL" id="QEH38422.1"/>
    </source>
</evidence>
<dbReference type="KEGG" id="agv:OJF2_70230"/>
<evidence type="ECO:0000259" key="3">
    <source>
        <dbReference type="PROSITE" id="PS50926"/>
    </source>
</evidence>
<organism evidence="4 5">
    <name type="scientific">Aquisphaera giovannonii</name>
    <dbReference type="NCBI Taxonomy" id="406548"/>
    <lineage>
        <taxon>Bacteria</taxon>
        <taxon>Pseudomonadati</taxon>
        <taxon>Planctomycetota</taxon>
        <taxon>Planctomycetia</taxon>
        <taxon>Isosphaerales</taxon>
        <taxon>Isosphaeraceae</taxon>
        <taxon>Aquisphaera</taxon>
    </lineage>
</organism>
<dbReference type="RefSeq" id="WP_148597863.1">
    <property type="nucleotide sequence ID" value="NZ_CP042997.1"/>
</dbReference>
<feature type="domain" description="TRAM" evidence="3">
    <location>
        <begin position="391"/>
        <end position="449"/>
    </location>
</feature>
<evidence type="ECO:0000313" key="5">
    <source>
        <dbReference type="Proteomes" id="UP000324233"/>
    </source>
</evidence>
<dbReference type="SUPFAM" id="SSF117074">
    <property type="entry name" value="Hypothetical protein PA1324"/>
    <property type="match status" value="1"/>
</dbReference>
<evidence type="ECO:0000256" key="1">
    <source>
        <dbReference type="ARBA" id="ARBA00022679"/>
    </source>
</evidence>
<accession>A0A5B9WCX0</accession>